<comment type="caution">
    <text evidence="2">The sequence shown here is derived from an EMBL/GenBank/DDBJ whole genome shotgun (WGS) entry which is preliminary data.</text>
</comment>
<keyword evidence="1" id="KW-1133">Transmembrane helix</keyword>
<sequence length="79" mass="7995">MSLPPATAGVVSSGGSPGAVCSAMTFGVLSVSLIQPTLGVGWWVACLFGFVPWVGFVAGVLEVKRYGLASGDGKDYVSE</sequence>
<protein>
    <submittedName>
        <fullName evidence="2">Uncharacterized protein</fullName>
    </submittedName>
</protein>
<gene>
    <name evidence="2" type="ORF">NCTC7915_01367</name>
</gene>
<evidence type="ECO:0000313" key="3">
    <source>
        <dbReference type="Proteomes" id="UP000254118"/>
    </source>
</evidence>
<keyword evidence="1" id="KW-0812">Transmembrane</keyword>
<accession>A0AA46BNM1</accession>
<keyword evidence="1" id="KW-0472">Membrane</keyword>
<organism evidence="2 3">
    <name type="scientific">Dermatophilus congolensis</name>
    <dbReference type="NCBI Taxonomy" id="1863"/>
    <lineage>
        <taxon>Bacteria</taxon>
        <taxon>Bacillati</taxon>
        <taxon>Actinomycetota</taxon>
        <taxon>Actinomycetes</taxon>
        <taxon>Micrococcales</taxon>
        <taxon>Dermatophilaceae</taxon>
        <taxon>Dermatophilus</taxon>
    </lineage>
</organism>
<reference evidence="2 3" key="1">
    <citation type="submission" date="2018-06" db="EMBL/GenBank/DDBJ databases">
        <authorList>
            <consortium name="Pathogen Informatics"/>
            <person name="Doyle S."/>
        </authorList>
    </citation>
    <scope>NUCLEOTIDE SEQUENCE [LARGE SCALE GENOMIC DNA]</scope>
    <source>
        <strain evidence="2 3">NCTC7915</strain>
    </source>
</reference>
<proteinExistence type="predicted"/>
<dbReference type="EMBL" id="UFYA01000001">
    <property type="protein sequence ID" value="STD10372.1"/>
    <property type="molecule type" value="Genomic_DNA"/>
</dbReference>
<evidence type="ECO:0000313" key="2">
    <source>
        <dbReference type="EMBL" id="STD10372.1"/>
    </source>
</evidence>
<dbReference type="Proteomes" id="UP000254118">
    <property type="component" value="Unassembled WGS sequence"/>
</dbReference>
<feature type="transmembrane region" description="Helical" evidence="1">
    <location>
        <begin position="40"/>
        <end position="61"/>
    </location>
</feature>
<dbReference type="AlphaFoldDB" id="A0AA46BNM1"/>
<evidence type="ECO:0000256" key="1">
    <source>
        <dbReference type="SAM" id="Phobius"/>
    </source>
</evidence>
<name>A0AA46BNM1_9MICO</name>